<evidence type="ECO:0000313" key="2">
    <source>
        <dbReference type="Proteomes" id="UP001229421"/>
    </source>
</evidence>
<dbReference type="AlphaFoldDB" id="A0AAD8K0T5"/>
<evidence type="ECO:0000313" key="1">
    <source>
        <dbReference type="EMBL" id="KAK1414112.1"/>
    </source>
</evidence>
<name>A0AAD8K0T5_TARER</name>
<dbReference type="EMBL" id="JAUHHV010000008">
    <property type="protein sequence ID" value="KAK1414112.1"/>
    <property type="molecule type" value="Genomic_DNA"/>
</dbReference>
<gene>
    <name evidence="1" type="ORF">QVD17_29853</name>
</gene>
<reference evidence="1" key="1">
    <citation type="journal article" date="2023" name="bioRxiv">
        <title>Improved chromosome-level genome assembly for marigold (Tagetes erecta).</title>
        <authorList>
            <person name="Jiang F."/>
            <person name="Yuan L."/>
            <person name="Wang S."/>
            <person name="Wang H."/>
            <person name="Xu D."/>
            <person name="Wang A."/>
            <person name="Fan W."/>
        </authorList>
    </citation>
    <scope>NUCLEOTIDE SEQUENCE</scope>
    <source>
        <strain evidence="1">WSJ</strain>
        <tissue evidence="1">Leaf</tissue>
    </source>
</reference>
<accession>A0AAD8K0T5</accession>
<keyword evidence="2" id="KW-1185">Reference proteome</keyword>
<dbReference type="Proteomes" id="UP001229421">
    <property type="component" value="Unassembled WGS sequence"/>
</dbReference>
<comment type="caution">
    <text evidence="1">The sequence shown here is derived from an EMBL/GenBank/DDBJ whole genome shotgun (WGS) entry which is preliminary data.</text>
</comment>
<protein>
    <submittedName>
        <fullName evidence="1">Uncharacterized protein</fullName>
    </submittedName>
</protein>
<organism evidence="1 2">
    <name type="scientific">Tagetes erecta</name>
    <name type="common">African marigold</name>
    <dbReference type="NCBI Taxonomy" id="13708"/>
    <lineage>
        <taxon>Eukaryota</taxon>
        <taxon>Viridiplantae</taxon>
        <taxon>Streptophyta</taxon>
        <taxon>Embryophyta</taxon>
        <taxon>Tracheophyta</taxon>
        <taxon>Spermatophyta</taxon>
        <taxon>Magnoliopsida</taxon>
        <taxon>eudicotyledons</taxon>
        <taxon>Gunneridae</taxon>
        <taxon>Pentapetalae</taxon>
        <taxon>asterids</taxon>
        <taxon>campanulids</taxon>
        <taxon>Asterales</taxon>
        <taxon>Asteraceae</taxon>
        <taxon>Asteroideae</taxon>
        <taxon>Heliantheae alliance</taxon>
        <taxon>Tageteae</taxon>
        <taxon>Tagetes</taxon>
    </lineage>
</organism>
<proteinExistence type="predicted"/>
<sequence>MTDNCFHLSCLGNVLILHLYCQMLPSNSLFLIHRHVSSFVMPCCTKDVLVGIRLIRARHAKMFALIVTQLEHLWTWLRVGSSLFIK</sequence>